<keyword evidence="9" id="KW-1185">Reference proteome</keyword>
<feature type="transmembrane region" description="Helical" evidence="6">
    <location>
        <begin position="69"/>
        <end position="88"/>
    </location>
</feature>
<dbReference type="SUPFAM" id="SSF103481">
    <property type="entry name" value="Multidrug resistance efflux transporter EmrE"/>
    <property type="match status" value="2"/>
</dbReference>
<dbReference type="EMBL" id="FUYA01000003">
    <property type="protein sequence ID" value="SKA69607.1"/>
    <property type="molecule type" value="Genomic_DNA"/>
</dbReference>
<gene>
    <name evidence="8" type="ORF">SAMN02745702_01170</name>
</gene>
<evidence type="ECO:0000313" key="8">
    <source>
        <dbReference type="EMBL" id="SKA69607.1"/>
    </source>
</evidence>
<dbReference type="AlphaFoldDB" id="A0A1T4VXE6"/>
<reference evidence="8 9" key="1">
    <citation type="submission" date="2017-02" db="EMBL/GenBank/DDBJ databases">
        <authorList>
            <person name="Peterson S.W."/>
        </authorList>
    </citation>
    <scope>NUCLEOTIDE SEQUENCE [LARGE SCALE GENOMIC DNA]</scope>
    <source>
        <strain evidence="8 9">DSM 18034</strain>
    </source>
</reference>
<evidence type="ECO:0000256" key="3">
    <source>
        <dbReference type="ARBA" id="ARBA00022692"/>
    </source>
</evidence>
<dbReference type="PANTHER" id="PTHR32322:SF18">
    <property type="entry name" value="S-ADENOSYLMETHIONINE_S-ADENOSYLHOMOCYSTEINE TRANSPORTER"/>
    <property type="match status" value="1"/>
</dbReference>
<dbReference type="InterPro" id="IPR000620">
    <property type="entry name" value="EamA_dom"/>
</dbReference>
<feature type="transmembrane region" description="Helical" evidence="6">
    <location>
        <begin position="249"/>
        <end position="268"/>
    </location>
</feature>
<dbReference type="RefSeq" id="WP_078684471.1">
    <property type="nucleotide sequence ID" value="NZ_FUYA01000003.1"/>
</dbReference>
<keyword evidence="5 6" id="KW-0472">Membrane</keyword>
<dbReference type="InterPro" id="IPR037185">
    <property type="entry name" value="EmrE-like"/>
</dbReference>
<feature type="domain" description="EamA" evidence="7">
    <location>
        <begin position="156"/>
        <end position="291"/>
    </location>
</feature>
<dbReference type="Proteomes" id="UP000189733">
    <property type="component" value="Unassembled WGS sequence"/>
</dbReference>
<feature type="transmembrane region" description="Helical" evidence="6">
    <location>
        <begin position="100"/>
        <end position="119"/>
    </location>
</feature>
<feature type="domain" description="EamA" evidence="7">
    <location>
        <begin position="12"/>
        <end position="141"/>
    </location>
</feature>
<keyword evidence="3 6" id="KW-0812">Transmembrane</keyword>
<proteinExistence type="predicted"/>
<organism evidence="8 9">
    <name type="scientific">Desulfobaculum bizertense DSM 18034</name>
    <dbReference type="NCBI Taxonomy" id="1121442"/>
    <lineage>
        <taxon>Bacteria</taxon>
        <taxon>Pseudomonadati</taxon>
        <taxon>Thermodesulfobacteriota</taxon>
        <taxon>Desulfovibrionia</taxon>
        <taxon>Desulfovibrionales</taxon>
        <taxon>Desulfovibrionaceae</taxon>
        <taxon>Desulfobaculum</taxon>
    </lineage>
</organism>
<evidence type="ECO:0000256" key="4">
    <source>
        <dbReference type="ARBA" id="ARBA00022989"/>
    </source>
</evidence>
<protein>
    <submittedName>
        <fullName evidence="8">EamA-like transporter family protein</fullName>
    </submittedName>
</protein>
<accession>A0A1T4VXE6</accession>
<evidence type="ECO:0000256" key="6">
    <source>
        <dbReference type="SAM" id="Phobius"/>
    </source>
</evidence>
<dbReference type="STRING" id="1121442.SAMN02745702_01170"/>
<keyword evidence="4 6" id="KW-1133">Transmembrane helix</keyword>
<dbReference type="Pfam" id="PF00892">
    <property type="entry name" value="EamA"/>
    <property type="match status" value="2"/>
</dbReference>
<dbReference type="GO" id="GO:0005886">
    <property type="term" value="C:plasma membrane"/>
    <property type="evidence" value="ECO:0007669"/>
    <property type="project" value="UniProtKB-SubCell"/>
</dbReference>
<dbReference type="InterPro" id="IPR050638">
    <property type="entry name" value="AA-Vitamin_Transporters"/>
</dbReference>
<sequence length="304" mass="33595">MSKIFSFFEDHIMLVACLFLAGTFVFGTFSVASFSTLDLIFLRFFIAAVCVFVLIRIKSLSIALPKELYLRLFALSLVGITIYHWLLFKAIASSTALNNSLLSATVPIITLILSVLFFGERMNLRSLTGMLMSFCGVGIIISGGSIHNILNISFNSGDLFMLSGVLLLSIYFNMLKSVLNRMNPLVVAFYLFFFSVVVLLPFVAQGPLSRFQGLPSAAWYSLFYMGIFASVFALVIQQFSIKRIGPAKTALYLNLIPVFSLLLSLLFLDETVHLHYLISLVIILSGVYITLSAKSKTPAPHSAS</sequence>
<evidence type="ECO:0000313" key="9">
    <source>
        <dbReference type="Proteomes" id="UP000189733"/>
    </source>
</evidence>
<evidence type="ECO:0000259" key="7">
    <source>
        <dbReference type="Pfam" id="PF00892"/>
    </source>
</evidence>
<feature type="transmembrane region" description="Helical" evidence="6">
    <location>
        <begin position="274"/>
        <end position="291"/>
    </location>
</feature>
<feature type="transmembrane region" description="Helical" evidence="6">
    <location>
        <begin position="217"/>
        <end position="237"/>
    </location>
</feature>
<feature type="transmembrane region" description="Helical" evidence="6">
    <location>
        <begin position="40"/>
        <end position="57"/>
    </location>
</feature>
<evidence type="ECO:0000256" key="1">
    <source>
        <dbReference type="ARBA" id="ARBA00004651"/>
    </source>
</evidence>
<keyword evidence="2" id="KW-1003">Cell membrane</keyword>
<dbReference type="OrthoDB" id="5186724at2"/>
<feature type="transmembrane region" description="Helical" evidence="6">
    <location>
        <begin position="12"/>
        <end position="34"/>
    </location>
</feature>
<evidence type="ECO:0000256" key="2">
    <source>
        <dbReference type="ARBA" id="ARBA00022475"/>
    </source>
</evidence>
<dbReference type="PANTHER" id="PTHR32322">
    <property type="entry name" value="INNER MEMBRANE TRANSPORTER"/>
    <property type="match status" value="1"/>
</dbReference>
<comment type="subcellular location">
    <subcellularLocation>
        <location evidence="1">Cell membrane</location>
        <topology evidence="1">Multi-pass membrane protein</topology>
    </subcellularLocation>
</comment>
<feature type="transmembrane region" description="Helical" evidence="6">
    <location>
        <begin position="156"/>
        <end position="173"/>
    </location>
</feature>
<evidence type="ECO:0000256" key="5">
    <source>
        <dbReference type="ARBA" id="ARBA00023136"/>
    </source>
</evidence>
<feature type="transmembrane region" description="Helical" evidence="6">
    <location>
        <begin position="185"/>
        <end position="205"/>
    </location>
</feature>
<feature type="transmembrane region" description="Helical" evidence="6">
    <location>
        <begin position="131"/>
        <end position="150"/>
    </location>
</feature>
<name>A0A1T4VXE6_9BACT</name>